<dbReference type="InterPro" id="IPR051316">
    <property type="entry name" value="Zinc-reg_GTPase_activator"/>
</dbReference>
<dbReference type="InterPro" id="IPR003495">
    <property type="entry name" value="CobW/HypB/UreG_nucleotide-bd"/>
</dbReference>
<feature type="domain" description="CobW/HypB/UreG nucleotide-binding" evidence="2">
    <location>
        <begin position="2"/>
        <end position="76"/>
    </location>
</feature>
<dbReference type="Pfam" id="PF02492">
    <property type="entry name" value="cobW"/>
    <property type="match status" value="1"/>
</dbReference>
<evidence type="ECO:0000313" key="4">
    <source>
        <dbReference type="Proteomes" id="UP001057134"/>
    </source>
</evidence>
<proteinExistence type="predicted"/>
<gene>
    <name evidence="3" type="primary">yciC_4</name>
    <name evidence="3" type="ORF">SK3146_01883</name>
</gene>
<sequence>MKDKLKLNMVITVIDAEYVMDYNSIFAADRELVRTLRRQIEVADLLLVNKCDLVSKNHLQKVGNSMRKYNPVAPIHFTIQNNIDLQGLLHGIEPNAYHSALPKVRFKTLQHAHAPSHRHEEHHHHHHGGHEHSYSRLAEGEIFGRSLSGCYRH</sequence>
<keyword evidence="4" id="KW-1185">Reference proteome</keyword>
<feature type="region of interest" description="Disordered" evidence="1">
    <location>
        <begin position="109"/>
        <end position="134"/>
    </location>
</feature>
<dbReference type="Proteomes" id="UP001057134">
    <property type="component" value="Chromosome"/>
</dbReference>
<protein>
    <submittedName>
        <fullName evidence="3">Metal chaperone YciC</fullName>
    </submittedName>
</protein>
<dbReference type="PANTHER" id="PTHR13748">
    <property type="entry name" value="COBW-RELATED"/>
    <property type="match status" value="1"/>
</dbReference>
<accession>A0ABY4RMS5</accession>
<organism evidence="3 4">
    <name type="scientific">Paenibacillus konkukensis</name>
    <dbReference type="NCBI Taxonomy" id="2020716"/>
    <lineage>
        <taxon>Bacteria</taxon>
        <taxon>Bacillati</taxon>
        <taxon>Bacillota</taxon>
        <taxon>Bacilli</taxon>
        <taxon>Bacillales</taxon>
        <taxon>Paenibacillaceae</taxon>
        <taxon>Paenibacillus</taxon>
    </lineage>
</organism>
<dbReference type="RefSeq" id="WP_249864830.1">
    <property type="nucleotide sequence ID" value="NZ_CP027059.1"/>
</dbReference>
<name>A0ABY4RMS5_9BACL</name>
<reference evidence="3" key="2">
    <citation type="journal article" date="2021" name="J Anim Sci Technol">
        <title>Complete genome sequence of Paenibacillus konkukensis sp. nov. SK3146 as a potential probiotic strain.</title>
        <authorList>
            <person name="Jung H.I."/>
            <person name="Park S."/>
            <person name="Niu K.M."/>
            <person name="Lee S.W."/>
            <person name="Kothari D."/>
            <person name="Yi K.J."/>
            <person name="Kim S.K."/>
        </authorList>
    </citation>
    <scope>NUCLEOTIDE SEQUENCE</scope>
    <source>
        <strain evidence="3">SK3146</strain>
    </source>
</reference>
<dbReference type="Gene3D" id="3.40.50.300">
    <property type="entry name" value="P-loop containing nucleotide triphosphate hydrolases"/>
    <property type="match status" value="1"/>
</dbReference>
<evidence type="ECO:0000259" key="2">
    <source>
        <dbReference type="Pfam" id="PF02492"/>
    </source>
</evidence>
<reference evidence="3" key="1">
    <citation type="submission" date="2018-02" db="EMBL/GenBank/DDBJ databases">
        <authorList>
            <person name="Kim S.-K."/>
            <person name="Jung H.-I."/>
            <person name="Lee S.-W."/>
        </authorList>
    </citation>
    <scope>NUCLEOTIDE SEQUENCE</scope>
    <source>
        <strain evidence="3">SK3146</strain>
    </source>
</reference>
<evidence type="ECO:0000256" key="1">
    <source>
        <dbReference type="SAM" id="MobiDB-lite"/>
    </source>
</evidence>
<dbReference type="EMBL" id="CP027059">
    <property type="protein sequence ID" value="UQZ82724.1"/>
    <property type="molecule type" value="Genomic_DNA"/>
</dbReference>
<feature type="compositionally biased region" description="Basic residues" evidence="1">
    <location>
        <begin position="109"/>
        <end position="129"/>
    </location>
</feature>
<dbReference type="InterPro" id="IPR027417">
    <property type="entry name" value="P-loop_NTPase"/>
</dbReference>
<evidence type="ECO:0000313" key="3">
    <source>
        <dbReference type="EMBL" id="UQZ82724.1"/>
    </source>
</evidence>
<dbReference type="SUPFAM" id="SSF52540">
    <property type="entry name" value="P-loop containing nucleoside triphosphate hydrolases"/>
    <property type="match status" value="1"/>
</dbReference>